<evidence type="ECO:0000256" key="1">
    <source>
        <dbReference type="SAM" id="MobiDB-lite"/>
    </source>
</evidence>
<gene>
    <name evidence="2" type="ORF">LTR09_001573</name>
</gene>
<comment type="caution">
    <text evidence="2">The sequence shown here is derived from an EMBL/GenBank/DDBJ whole genome shotgun (WGS) entry which is preliminary data.</text>
</comment>
<dbReference type="EMBL" id="JAWDJX010000003">
    <property type="protein sequence ID" value="KAK3057389.1"/>
    <property type="molecule type" value="Genomic_DNA"/>
</dbReference>
<proteinExistence type="predicted"/>
<accession>A0AAJ0LVZ6</accession>
<feature type="compositionally biased region" description="Acidic residues" evidence="1">
    <location>
        <begin position="247"/>
        <end position="262"/>
    </location>
</feature>
<feature type="region of interest" description="Disordered" evidence="1">
    <location>
        <begin position="1"/>
        <end position="24"/>
    </location>
</feature>
<feature type="region of interest" description="Disordered" evidence="1">
    <location>
        <begin position="240"/>
        <end position="262"/>
    </location>
</feature>
<keyword evidence="3" id="KW-1185">Reference proteome</keyword>
<evidence type="ECO:0000313" key="3">
    <source>
        <dbReference type="Proteomes" id="UP001271007"/>
    </source>
</evidence>
<evidence type="ECO:0000313" key="2">
    <source>
        <dbReference type="EMBL" id="KAK3057389.1"/>
    </source>
</evidence>
<dbReference type="AlphaFoldDB" id="A0AAJ0LVZ6"/>
<organism evidence="2 3">
    <name type="scientific">Extremus antarcticus</name>
    <dbReference type="NCBI Taxonomy" id="702011"/>
    <lineage>
        <taxon>Eukaryota</taxon>
        <taxon>Fungi</taxon>
        <taxon>Dikarya</taxon>
        <taxon>Ascomycota</taxon>
        <taxon>Pezizomycotina</taxon>
        <taxon>Dothideomycetes</taxon>
        <taxon>Dothideomycetidae</taxon>
        <taxon>Mycosphaerellales</taxon>
        <taxon>Extremaceae</taxon>
        <taxon>Extremus</taxon>
    </lineage>
</organism>
<reference evidence="2" key="1">
    <citation type="submission" date="2023-04" db="EMBL/GenBank/DDBJ databases">
        <title>Black Yeasts Isolated from many extreme environments.</title>
        <authorList>
            <person name="Coleine C."/>
            <person name="Stajich J.E."/>
            <person name="Selbmann L."/>
        </authorList>
    </citation>
    <scope>NUCLEOTIDE SEQUENCE</scope>
    <source>
        <strain evidence="2">CCFEE 5312</strain>
    </source>
</reference>
<dbReference type="Proteomes" id="UP001271007">
    <property type="component" value="Unassembled WGS sequence"/>
</dbReference>
<protein>
    <submittedName>
        <fullName evidence="2">Uncharacterized protein</fullName>
    </submittedName>
</protein>
<sequence>MTKSSNRGRKADRLAKKPNVTTASGVVAAPLASKSSAAAAAKGIEFGEPVRRISERLSEKALSQPKKSPAVVVAEQEIGEPEQAKRDAIEKDTKKVVESLSNMVTYDFPATKSNGEPTTTHTDGMEDADKIVEGLSKYAKFCGVEANSTEEVKTQYEQTMAACRSDPAYCFQLILASGYVMRSAAAQTETLQTALATLSPLGDIAVMRTNNTFESLTQTCDHLQTLRNWLDAEQGSKMAALAKLTKEDDEDDEDEDEDEDDE</sequence>
<name>A0AAJ0LVZ6_9PEZI</name>